<keyword evidence="2" id="KW-0813">Transport</keyword>
<sequence>MLTLGGNNMYVEEDLIFYDQPLRDQDQIFDFMADELERKKYVTSGFREAIKEREQKFPTGLKLDGMNIAIVHTEAEYAKTEKLVIIKLKNPATFHNIETLEPIDVSLVFGLILSDSEKHLEVLKKLGTLLQNQKIIKDIKNVKSQSELFTIMKHYFN</sequence>
<evidence type="ECO:0000259" key="1">
    <source>
        <dbReference type="PROSITE" id="PS51094"/>
    </source>
</evidence>
<evidence type="ECO:0000313" key="2">
    <source>
        <dbReference type="EMBL" id="RWR12159.1"/>
    </source>
</evidence>
<dbReference type="InterPro" id="IPR051541">
    <property type="entry name" value="PTS_SugarTrans_NitroReg"/>
</dbReference>
<dbReference type="PANTHER" id="PTHR47738:SF3">
    <property type="entry name" value="PHOSPHOTRANSFERASE SYSTEM MANNITOL_FRUCTOSE-SPECIFIC IIA DOMAIN CONTAINING PROTEIN"/>
    <property type="match status" value="1"/>
</dbReference>
<dbReference type="InterPro" id="IPR016152">
    <property type="entry name" value="PTrfase/Anion_transptr"/>
</dbReference>
<keyword evidence="2" id="KW-0762">Sugar transport</keyword>
<organism evidence="2 3">
    <name type="scientific">Siminovitchia fortis</name>
    <dbReference type="NCBI Taxonomy" id="254758"/>
    <lineage>
        <taxon>Bacteria</taxon>
        <taxon>Bacillati</taxon>
        <taxon>Bacillota</taxon>
        <taxon>Bacilli</taxon>
        <taxon>Bacillales</taxon>
        <taxon>Bacillaceae</taxon>
        <taxon>Siminovitchia</taxon>
    </lineage>
</organism>
<dbReference type="InterPro" id="IPR002178">
    <property type="entry name" value="PTS_EIIA_type-2_dom"/>
</dbReference>
<name>A0A443IVJ9_9BACI</name>
<evidence type="ECO:0000313" key="3">
    <source>
        <dbReference type="Proteomes" id="UP000273811"/>
    </source>
</evidence>
<dbReference type="Proteomes" id="UP000273811">
    <property type="component" value="Unassembled WGS sequence"/>
</dbReference>
<gene>
    <name evidence="2" type="ORF">D4N35_007240</name>
</gene>
<dbReference type="SUPFAM" id="SSF55804">
    <property type="entry name" value="Phoshotransferase/anion transport protein"/>
    <property type="match status" value="1"/>
</dbReference>
<dbReference type="PANTHER" id="PTHR47738">
    <property type="entry name" value="PTS SYSTEM FRUCTOSE-LIKE EIIA COMPONENT-RELATED"/>
    <property type="match status" value="1"/>
</dbReference>
<dbReference type="Gene3D" id="3.40.930.10">
    <property type="entry name" value="Mannitol-specific EII, Chain A"/>
    <property type="match status" value="1"/>
</dbReference>
<protein>
    <submittedName>
        <fullName evidence="2">PTS sugar transporter subunit IIA</fullName>
    </submittedName>
</protein>
<comment type="caution">
    <text evidence="2">The sequence shown here is derived from an EMBL/GenBank/DDBJ whole genome shotgun (WGS) entry which is preliminary data.</text>
</comment>
<feature type="domain" description="PTS EIIA type-2" evidence="1">
    <location>
        <begin position="9"/>
        <end position="155"/>
    </location>
</feature>
<dbReference type="CDD" id="cd00211">
    <property type="entry name" value="PTS_IIA_fru"/>
    <property type="match status" value="1"/>
</dbReference>
<dbReference type="AlphaFoldDB" id="A0A443IVJ9"/>
<proteinExistence type="predicted"/>
<dbReference type="EMBL" id="QYTU02000012">
    <property type="protein sequence ID" value="RWR12159.1"/>
    <property type="molecule type" value="Genomic_DNA"/>
</dbReference>
<dbReference type="Pfam" id="PF00359">
    <property type="entry name" value="PTS_EIIA_2"/>
    <property type="match status" value="1"/>
</dbReference>
<keyword evidence="3" id="KW-1185">Reference proteome</keyword>
<dbReference type="OrthoDB" id="370976at2"/>
<accession>A0A443IVJ9</accession>
<reference evidence="2" key="1">
    <citation type="submission" date="2018-12" db="EMBL/GenBank/DDBJ databases">
        <authorList>
            <person name="Sun L."/>
            <person name="Chen Z."/>
        </authorList>
    </citation>
    <scope>NUCLEOTIDE SEQUENCE [LARGE SCALE GENOMIC DNA]</scope>
    <source>
        <strain evidence="2">DSM 16012</strain>
    </source>
</reference>
<dbReference type="PROSITE" id="PS51094">
    <property type="entry name" value="PTS_EIIA_TYPE_2"/>
    <property type="match status" value="1"/>
</dbReference>